<organism evidence="1 2">
    <name type="scientific">Mycobacterium attenuatum</name>
    <dbReference type="NCBI Taxonomy" id="2341086"/>
    <lineage>
        <taxon>Bacteria</taxon>
        <taxon>Bacillati</taxon>
        <taxon>Actinomycetota</taxon>
        <taxon>Actinomycetes</taxon>
        <taxon>Mycobacteriales</taxon>
        <taxon>Mycobacteriaceae</taxon>
        <taxon>Mycobacterium</taxon>
    </lineage>
</organism>
<evidence type="ECO:0000313" key="2">
    <source>
        <dbReference type="Proteomes" id="UP000273307"/>
    </source>
</evidence>
<sequence>MSDLVYAALSAGALVGDPGLELNVHGDGVGYLLRLNNAGGRQQLVGLTRGWHELERPPEDLSPSERARYCLQQICDIANTLLSDLLAPL</sequence>
<accession>A0A498Q8C5</accession>
<dbReference type="EMBL" id="UPHP01000113">
    <property type="protein sequence ID" value="VBA41607.1"/>
    <property type="molecule type" value="Genomic_DNA"/>
</dbReference>
<keyword evidence="2" id="KW-1185">Reference proteome</keyword>
<name>A0A498Q8C5_9MYCO</name>
<dbReference type="AlphaFoldDB" id="A0A498Q8C5"/>
<protein>
    <submittedName>
        <fullName evidence="1">Uncharacterized protein</fullName>
    </submittedName>
</protein>
<dbReference type="Proteomes" id="UP000273307">
    <property type="component" value="Unassembled WGS sequence"/>
</dbReference>
<proteinExistence type="predicted"/>
<reference evidence="1 2" key="1">
    <citation type="submission" date="2018-09" db="EMBL/GenBank/DDBJ databases">
        <authorList>
            <person name="Tagini F."/>
        </authorList>
    </citation>
    <scope>NUCLEOTIDE SEQUENCE [LARGE SCALE GENOMIC DNA]</scope>
    <source>
        <strain evidence="1 2">MK136</strain>
    </source>
</reference>
<gene>
    <name evidence="1" type="ORF">LAUMK136_04138</name>
</gene>
<evidence type="ECO:0000313" key="1">
    <source>
        <dbReference type="EMBL" id="VBA41607.1"/>
    </source>
</evidence>